<organism evidence="1 2">
    <name type="scientific">Dreissena polymorpha</name>
    <name type="common">Zebra mussel</name>
    <name type="synonym">Mytilus polymorpha</name>
    <dbReference type="NCBI Taxonomy" id="45954"/>
    <lineage>
        <taxon>Eukaryota</taxon>
        <taxon>Metazoa</taxon>
        <taxon>Spiralia</taxon>
        <taxon>Lophotrochozoa</taxon>
        <taxon>Mollusca</taxon>
        <taxon>Bivalvia</taxon>
        <taxon>Autobranchia</taxon>
        <taxon>Heteroconchia</taxon>
        <taxon>Euheterodonta</taxon>
        <taxon>Imparidentia</taxon>
        <taxon>Neoheterodontei</taxon>
        <taxon>Myida</taxon>
        <taxon>Dreissenoidea</taxon>
        <taxon>Dreissenidae</taxon>
        <taxon>Dreissena</taxon>
    </lineage>
</organism>
<dbReference type="EMBL" id="JAIWYP010000002">
    <property type="protein sequence ID" value="KAH3876122.1"/>
    <property type="molecule type" value="Genomic_DNA"/>
</dbReference>
<accession>A0A9D4RRN2</accession>
<comment type="caution">
    <text evidence="1">The sequence shown here is derived from an EMBL/GenBank/DDBJ whole genome shotgun (WGS) entry which is preliminary data.</text>
</comment>
<sequence>MKESVRSLKAGKSSKLCNVPFELIKHGQVATTAAMTALRRISRRRRSGARIYPRFWSSTYRKRIT</sequence>
<proteinExistence type="predicted"/>
<evidence type="ECO:0000313" key="1">
    <source>
        <dbReference type="EMBL" id="KAH3876122.1"/>
    </source>
</evidence>
<dbReference type="Proteomes" id="UP000828390">
    <property type="component" value="Unassembled WGS sequence"/>
</dbReference>
<evidence type="ECO:0000313" key="2">
    <source>
        <dbReference type="Proteomes" id="UP000828390"/>
    </source>
</evidence>
<protein>
    <submittedName>
        <fullName evidence="1">Uncharacterized protein</fullName>
    </submittedName>
</protein>
<dbReference type="AlphaFoldDB" id="A0A9D4RRN2"/>
<keyword evidence="2" id="KW-1185">Reference proteome</keyword>
<name>A0A9D4RRN2_DREPO</name>
<reference evidence="1" key="1">
    <citation type="journal article" date="2019" name="bioRxiv">
        <title>The Genome of the Zebra Mussel, Dreissena polymorpha: A Resource for Invasive Species Research.</title>
        <authorList>
            <person name="McCartney M.A."/>
            <person name="Auch B."/>
            <person name="Kono T."/>
            <person name="Mallez S."/>
            <person name="Zhang Y."/>
            <person name="Obille A."/>
            <person name="Becker A."/>
            <person name="Abrahante J.E."/>
            <person name="Garbe J."/>
            <person name="Badalamenti J.P."/>
            <person name="Herman A."/>
            <person name="Mangelson H."/>
            <person name="Liachko I."/>
            <person name="Sullivan S."/>
            <person name="Sone E.D."/>
            <person name="Koren S."/>
            <person name="Silverstein K.A.T."/>
            <person name="Beckman K.B."/>
            <person name="Gohl D.M."/>
        </authorList>
    </citation>
    <scope>NUCLEOTIDE SEQUENCE</scope>
    <source>
        <strain evidence="1">Duluth1</strain>
        <tissue evidence="1">Whole animal</tissue>
    </source>
</reference>
<gene>
    <name evidence="1" type="ORF">DPMN_039403</name>
</gene>
<reference evidence="1" key="2">
    <citation type="submission" date="2020-11" db="EMBL/GenBank/DDBJ databases">
        <authorList>
            <person name="McCartney M.A."/>
            <person name="Auch B."/>
            <person name="Kono T."/>
            <person name="Mallez S."/>
            <person name="Becker A."/>
            <person name="Gohl D.M."/>
            <person name="Silverstein K.A.T."/>
            <person name="Koren S."/>
            <person name="Bechman K.B."/>
            <person name="Herman A."/>
            <person name="Abrahante J.E."/>
            <person name="Garbe J."/>
        </authorList>
    </citation>
    <scope>NUCLEOTIDE SEQUENCE</scope>
    <source>
        <strain evidence="1">Duluth1</strain>
        <tissue evidence="1">Whole animal</tissue>
    </source>
</reference>